<proteinExistence type="predicted"/>
<dbReference type="EMBL" id="CANHGI010000005">
    <property type="protein sequence ID" value="CAI5453003.1"/>
    <property type="molecule type" value="Genomic_DNA"/>
</dbReference>
<dbReference type="Proteomes" id="UP001152747">
    <property type="component" value="Unassembled WGS sequence"/>
</dbReference>
<gene>
    <name evidence="2" type="ORF">CAMP_LOCUS15640</name>
</gene>
<dbReference type="InterPro" id="IPR053220">
    <property type="entry name" value="Nematode_rcpt-like_serp_H"/>
</dbReference>
<dbReference type="AlphaFoldDB" id="A0A9P1IVJ2"/>
<keyword evidence="1" id="KW-0472">Membrane</keyword>
<evidence type="ECO:0000313" key="3">
    <source>
        <dbReference type="Proteomes" id="UP001152747"/>
    </source>
</evidence>
<name>A0A9P1IVJ2_9PELO</name>
<feature type="transmembrane region" description="Helical" evidence="1">
    <location>
        <begin position="14"/>
        <end position="38"/>
    </location>
</feature>
<reference evidence="2" key="1">
    <citation type="submission" date="2022-11" db="EMBL/GenBank/DDBJ databases">
        <authorList>
            <person name="Kikuchi T."/>
        </authorList>
    </citation>
    <scope>NUCLEOTIDE SEQUENCE</scope>
    <source>
        <strain evidence="2">PS1010</strain>
    </source>
</reference>
<comment type="caution">
    <text evidence="2">The sequence shown here is derived from an EMBL/GenBank/DDBJ whole genome shotgun (WGS) entry which is preliminary data.</text>
</comment>
<feature type="transmembrane region" description="Helical" evidence="1">
    <location>
        <begin position="50"/>
        <end position="75"/>
    </location>
</feature>
<dbReference type="InterPro" id="IPR019422">
    <property type="entry name" value="7TM_GPCR_serpentine_rcpt_Srh"/>
</dbReference>
<dbReference type="Pfam" id="PF10318">
    <property type="entry name" value="7TM_GPCR_Srh"/>
    <property type="match status" value="1"/>
</dbReference>
<dbReference type="PANTHER" id="PTHR22941">
    <property type="entry name" value="SERPENTINE RECEPTOR"/>
    <property type="match status" value="1"/>
</dbReference>
<organism evidence="2 3">
    <name type="scientific">Caenorhabditis angaria</name>
    <dbReference type="NCBI Taxonomy" id="860376"/>
    <lineage>
        <taxon>Eukaryota</taxon>
        <taxon>Metazoa</taxon>
        <taxon>Ecdysozoa</taxon>
        <taxon>Nematoda</taxon>
        <taxon>Chromadorea</taxon>
        <taxon>Rhabditida</taxon>
        <taxon>Rhabditina</taxon>
        <taxon>Rhabditomorpha</taxon>
        <taxon>Rhabditoidea</taxon>
        <taxon>Rhabditidae</taxon>
        <taxon>Peloderinae</taxon>
        <taxon>Caenorhabditis</taxon>
    </lineage>
</organism>
<protein>
    <submittedName>
        <fullName evidence="2">Uncharacterized protein</fullName>
    </submittedName>
</protein>
<keyword evidence="3" id="KW-1185">Reference proteome</keyword>
<sequence>MCEYHDVFLANDSIYFILSHIFSTIGLPIQIFGFYCIIKITPKEMTSIKFSMLLLHISCFLSDSIFGDLAIPVIFLPYFCGYSIGILNYFGVPTWIQLYIGVTASTMINNLIMFLIGIHGMLATIVMIFIHIPYRKFLFALFTLQKKSDHKKNISIAPTVVY</sequence>
<feature type="transmembrane region" description="Helical" evidence="1">
    <location>
        <begin position="112"/>
        <end position="134"/>
    </location>
</feature>
<evidence type="ECO:0000313" key="2">
    <source>
        <dbReference type="EMBL" id="CAI5453003.1"/>
    </source>
</evidence>
<accession>A0A9P1IVJ2</accession>
<dbReference type="PANTHER" id="PTHR22941:SF307">
    <property type="entry name" value="SERPENTINE RECEPTOR, CLASS H"/>
    <property type="match status" value="1"/>
</dbReference>
<feature type="transmembrane region" description="Helical" evidence="1">
    <location>
        <begin position="81"/>
        <end position="100"/>
    </location>
</feature>
<keyword evidence="1" id="KW-1133">Transmembrane helix</keyword>
<dbReference type="OrthoDB" id="5860646at2759"/>
<keyword evidence="1" id="KW-0812">Transmembrane</keyword>
<evidence type="ECO:0000256" key="1">
    <source>
        <dbReference type="SAM" id="Phobius"/>
    </source>
</evidence>